<dbReference type="PANTHER" id="PTHR10270">
    <property type="entry name" value="SOX TRANSCRIPTION FACTOR"/>
    <property type="match status" value="1"/>
</dbReference>
<feature type="compositionally biased region" description="Low complexity" evidence="4">
    <location>
        <begin position="178"/>
        <end position="197"/>
    </location>
</feature>
<evidence type="ECO:0000256" key="1">
    <source>
        <dbReference type="ARBA" id="ARBA00023125"/>
    </source>
</evidence>
<dbReference type="PANTHER" id="PTHR10270:SF161">
    <property type="entry name" value="SEX-DETERMINING REGION Y PROTEIN"/>
    <property type="match status" value="1"/>
</dbReference>
<evidence type="ECO:0000313" key="6">
    <source>
        <dbReference type="EMBL" id="KAF8903344.1"/>
    </source>
</evidence>
<dbReference type="Pfam" id="PF00505">
    <property type="entry name" value="HMG_box"/>
    <property type="match status" value="1"/>
</dbReference>
<dbReference type="GO" id="GO:0000978">
    <property type="term" value="F:RNA polymerase II cis-regulatory region sequence-specific DNA binding"/>
    <property type="evidence" value="ECO:0007669"/>
    <property type="project" value="TreeGrafter"/>
</dbReference>
<sequence>MPTFRNVSSSSYDGTGHQITRPAFTALRTPLDVQINVLTTSATFPNVALPSEIANLPAPDAKSSGPRRSHSRRKDPNHIPRPRNCFLIFRSEFIAAHKYSGIKQQTLSVEAALRWKKMEEEERQVYEDLALREKMAHTLRHPNYVYSPTRKGNSVKAKPSGTKKTASSMSATVRKRSQLSFSRSSSFTASSSDADSSPELEVVALTQTSS</sequence>
<keyword evidence="3" id="KW-0539">Nucleus</keyword>
<dbReference type="AlphaFoldDB" id="A0A9P5NS13"/>
<dbReference type="Proteomes" id="UP000724874">
    <property type="component" value="Unassembled WGS sequence"/>
</dbReference>
<dbReference type="SMART" id="SM00398">
    <property type="entry name" value="HMG"/>
    <property type="match status" value="1"/>
</dbReference>
<dbReference type="EMBL" id="JADNYJ010000031">
    <property type="protein sequence ID" value="KAF8903344.1"/>
    <property type="molecule type" value="Genomic_DNA"/>
</dbReference>
<evidence type="ECO:0000256" key="4">
    <source>
        <dbReference type="SAM" id="MobiDB-lite"/>
    </source>
</evidence>
<dbReference type="OrthoDB" id="6247875at2759"/>
<dbReference type="SUPFAM" id="SSF47095">
    <property type="entry name" value="HMG-box"/>
    <property type="match status" value="1"/>
</dbReference>
<keyword evidence="2" id="KW-0804">Transcription</keyword>
<evidence type="ECO:0000256" key="3">
    <source>
        <dbReference type="PROSITE-ProRule" id="PRU00267"/>
    </source>
</evidence>
<keyword evidence="1 3" id="KW-0238">DNA-binding</keyword>
<dbReference type="Gene3D" id="1.10.30.10">
    <property type="entry name" value="High mobility group box domain"/>
    <property type="match status" value="1"/>
</dbReference>
<feature type="compositionally biased region" description="Polar residues" evidence="4">
    <location>
        <begin position="162"/>
        <end position="171"/>
    </location>
</feature>
<dbReference type="CDD" id="cd01389">
    <property type="entry name" value="HMG-box_ROX1-like"/>
    <property type="match status" value="1"/>
</dbReference>
<feature type="compositionally biased region" description="Basic residues" evidence="4">
    <location>
        <begin position="65"/>
        <end position="75"/>
    </location>
</feature>
<feature type="domain" description="HMG box" evidence="5">
    <location>
        <begin position="79"/>
        <end position="145"/>
    </location>
</feature>
<dbReference type="InterPro" id="IPR036910">
    <property type="entry name" value="HMG_box_dom_sf"/>
</dbReference>
<feature type="region of interest" description="Disordered" evidence="4">
    <location>
        <begin position="144"/>
        <end position="210"/>
    </location>
</feature>
<keyword evidence="7" id="KW-1185">Reference proteome</keyword>
<dbReference type="InterPro" id="IPR050140">
    <property type="entry name" value="SRY-related_HMG-box_TF-like"/>
</dbReference>
<feature type="region of interest" description="Disordered" evidence="4">
    <location>
        <begin position="55"/>
        <end position="81"/>
    </location>
</feature>
<evidence type="ECO:0000259" key="5">
    <source>
        <dbReference type="PROSITE" id="PS50118"/>
    </source>
</evidence>
<dbReference type="InterPro" id="IPR009071">
    <property type="entry name" value="HMG_box_dom"/>
</dbReference>
<dbReference type="PROSITE" id="PS50118">
    <property type="entry name" value="HMG_BOX_2"/>
    <property type="match status" value="1"/>
</dbReference>
<accession>A0A9P5NS13</accession>
<evidence type="ECO:0000313" key="7">
    <source>
        <dbReference type="Proteomes" id="UP000724874"/>
    </source>
</evidence>
<organism evidence="6 7">
    <name type="scientific">Gymnopilus junonius</name>
    <name type="common">Spectacular rustgill mushroom</name>
    <name type="synonym">Gymnopilus spectabilis subsp. junonius</name>
    <dbReference type="NCBI Taxonomy" id="109634"/>
    <lineage>
        <taxon>Eukaryota</taxon>
        <taxon>Fungi</taxon>
        <taxon>Dikarya</taxon>
        <taxon>Basidiomycota</taxon>
        <taxon>Agaricomycotina</taxon>
        <taxon>Agaricomycetes</taxon>
        <taxon>Agaricomycetidae</taxon>
        <taxon>Agaricales</taxon>
        <taxon>Agaricineae</taxon>
        <taxon>Hymenogastraceae</taxon>
        <taxon>Gymnopilus</taxon>
    </lineage>
</organism>
<feature type="DNA-binding region" description="HMG box" evidence="3">
    <location>
        <begin position="79"/>
        <end position="145"/>
    </location>
</feature>
<dbReference type="GO" id="GO:0030154">
    <property type="term" value="P:cell differentiation"/>
    <property type="evidence" value="ECO:0007669"/>
    <property type="project" value="TreeGrafter"/>
</dbReference>
<name>A0A9P5NS13_GYMJU</name>
<dbReference type="GO" id="GO:0001228">
    <property type="term" value="F:DNA-binding transcription activator activity, RNA polymerase II-specific"/>
    <property type="evidence" value="ECO:0007669"/>
    <property type="project" value="TreeGrafter"/>
</dbReference>
<proteinExistence type="predicted"/>
<gene>
    <name evidence="6" type="ORF">CPB84DRAFT_789004</name>
</gene>
<comment type="caution">
    <text evidence="6">The sequence shown here is derived from an EMBL/GenBank/DDBJ whole genome shotgun (WGS) entry which is preliminary data.</text>
</comment>
<evidence type="ECO:0000256" key="2">
    <source>
        <dbReference type="ARBA" id="ARBA00023163"/>
    </source>
</evidence>
<protein>
    <submittedName>
        <fullName evidence="6">High mobility group box domain-containing protein</fullName>
    </submittedName>
</protein>
<reference evidence="6" key="1">
    <citation type="submission" date="2020-11" db="EMBL/GenBank/DDBJ databases">
        <authorList>
            <consortium name="DOE Joint Genome Institute"/>
            <person name="Ahrendt S."/>
            <person name="Riley R."/>
            <person name="Andreopoulos W."/>
            <person name="LaButti K."/>
            <person name="Pangilinan J."/>
            <person name="Ruiz-duenas F.J."/>
            <person name="Barrasa J.M."/>
            <person name="Sanchez-Garcia M."/>
            <person name="Camarero S."/>
            <person name="Miyauchi S."/>
            <person name="Serrano A."/>
            <person name="Linde D."/>
            <person name="Babiker R."/>
            <person name="Drula E."/>
            <person name="Ayuso-Fernandez I."/>
            <person name="Pacheco R."/>
            <person name="Padilla G."/>
            <person name="Ferreira P."/>
            <person name="Barriuso J."/>
            <person name="Kellner H."/>
            <person name="Castanera R."/>
            <person name="Alfaro M."/>
            <person name="Ramirez L."/>
            <person name="Pisabarro A.G."/>
            <person name="Kuo A."/>
            <person name="Tritt A."/>
            <person name="Lipzen A."/>
            <person name="He G."/>
            <person name="Yan M."/>
            <person name="Ng V."/>
            <person name="Cullen D."/>
            <person name="Martin F."/>
            <person name="Rosso M.-N."/>
            <person name="Henrissat B."/>
            <person name="Hibbett D."/>
            <person name="Martinez A.T."/>
            <person name="Grigoriev I.V."/>
        </authorList>
    </citation>
    <scope>NUCLEOTIDE SEQUENCE</scope>
    <source>
        <strain evidence="6">AH 44721</strain>
    </source>
</reference>
<dbReference type="GO" id="GO:0005634">
    <property type="term" value="C:nucleus"/>
    <property type="evidence" value="ECO:0007669"/>
    <property type="project" value="UniProtKB-UniRule"/>
</dbReference>